<sequence length="612" mass="67477">MRVLFAKAVRYLALLRGHSHFAHSAAGSYSLHRGPYIFGFPYAPYGGGVSRAPAAALPPGAVAAAADATALVRTMHGMGRAVLRRLYGMLVLLAALVGCASAVARATEMARSLASATPRTMRTVLWAVRSSLSYKRFQASCLGVDTEADEAYQEALAALHTYWATQLLEVCRRNGGVYVKAGQFAASFGGVPREYRTVLSQLEDRAVPKPYKQVRRMLERELGGRSRVDQLFATFNRRATAAASLAQVHHAVLKDGREVAVKVQYPGLASSVTADLTTMRVLALAAGALFPAIRLTWLYEEMAAKLEVELDFRNEVANSNRFRKVLQDAGEAGRVRVPYLYEDLCGPKVMIMEWIDGCKVTDVEALQRQGINPRLVGRQLVKLFGELMFLQGYVHGDPHPGNLMVRPKGGPNWFRWLFRGSKRGFEIVVLDHGTYLDVEPELRQQFCQLWCAVIMRDEETQADVSVAMAGEKGGKLLPLLLTQRARNRAEEDALRRRLGIRGFGDMTALLSAVSRHLVDLLRVVTVIRASSAALGVTMAERLRIFSEVAHKGLPPRRGGPKALYLHRSFTHFGYRLRLDLTLAGLAVWGVSSAVVGRTWETLLGVFGEALFE</sequence>
<keyword evidence="2" id="KW-0472">Membrane</keyword>
<dbReference type="CDD" id="cd13969">
    <property type="entry name" value="ADCK1-like"/>
    <property type="match status" value="1"/>
</dbReference>
<proteinExistence type="inferred from homology"/>
<dbReference type="PANTHER" id="PTHR43173">
    <property type="entry name" value="ABC1 FAMILY PROTEIN"/>
    <property type="match status" value="1"/>
</dbReference>
<dbReference type="AlphaFoldDB" id="A0A835XXH0"/>
<dbReference type="InterPro" id="IPR011009">
    <property type="entry name" value="Kinase-like_dom_sf"/>
</dbReference>
<feature type="transmembrane region" description="Helical" evidence="2">
    <location>
        <begin position="86"/>
        <end position="104"/>
    </location>
</feature>
<evidence type="ECO:0000313" key="5">
    <source>
        <dbReference type="Proteomes" id="UP000612055"/>
    </source>
</evidence>
<dbReference type="EMBL" id="JAEHOE010000053">
    <property type="protein sequence ID" value="KAG2491437.1"/>
    <property type="molecule type" value="Genomic_DNA"/>
</dbReference>
<evidence type="ECO:0000259" key="3">
    <source>
        <dbReference type="Pfam" id="PF03109"/>
    </source>
</evidence>
<dbReference type="InterPro" id="IPR051130">
    <property type="entry name" value="Mito_struct-func_regulator"/>
</dbReference>
<evidence type="ECO:0000256" key="2">
    <source>
        <dbReference type="SAM" id="Phobius"/>
    </source>
</evidence>
<accession>A0A835XXH0</accession>
<dbReference type="InterPro" id="IPR004147">
    <property type="entry name" value="ABC1_dom"/>
</dbReference>
<name>A0A835XXH0_9CHLO</name>
<feature type="domain" description="ABC1 atypical kinase-like" evidence="3">
    <location>
        <begin position="201"/>
        <end position="460"/>
    </location>
</feature>
<dbReference type="OrthoDB" id="427480at2759"/>
<gene>
    <name evidence="4" type="ORF">HYH03_010223</name>
</gene>
<reference evidence="4" key="1">
    <citation type="journal article" date="2020" name="bioRxiv">
        <title>Comparative genomics of Chlamydomonas.</title>
        <authorList>
            <person name="Craig R.J."/>
            <person name="Hasan A.R."/>
            <person name="Ness R.W."/>
            <person name="Keightley P.D."/>
        </authorList>
    </citation>
    <scope>NUCLEOTIDE SEQUENCE</scope>
    <source>
        <strain evidence="4">CCAP 11/70</strain>
    </source>
</reference>
<dbReference type="SUPFAM" id="SSF56112">
    <property type="entry name" value="Protein kinase-like (PK-like)"/>
    <property type="match status" value="1"/>
</dbReference>
<dbReference type="Proteomes" id="UP000612055">
    <property type="component" value="Unassembled WGS sequence"/>
</dbReference>
<dbReference type="Pfam" id="PF03109">
    <property type="entry name" value="ABC1"/>
    <property type="match status" value="1"/>
</dbReference>
<comment type="caution">
    <text evidence="4">The sequence shown here is derived from an EMBL/GenBank/DDBJ whole genome shotgun (WGS) entry which is preliminary data.</text>
</comment>
<evidence type="ECO:0000313" key="4">
    <source>
        <dbReference type="EMBL" id="KAG2491437.1"/>
    </source>
</evidence>
<keyword evidence="2" id="KW-0812">Transmembrane</keyword>
<protein>
    <recommendedName>
        <fullName evidence="3">ABC1 atypical kinase-like domain-containing protein</fullName>
    </recommendedName>
</protein>
<comment type="similarity">
    <text evidence="1">Belongs to the protein kinase superfamily. ADCK protein kinase family.</text>
</comment>
<keyword evidence="5" id="KW-1185">Reference proteome</keyword>
<dbReference type="PANTHER" id="PTHR43173:SF28">
    <property type="entry name" value="AARF DOMAIN CONTAINING KINASE 5"/>
    <property type="match status" value="1"/>
</dbReference>
<keyword evidence="2" id="KW-1133">Transmembrane helix</keyword>
<dbReference type="InterPro" id="IPR045307">
    <property type="entry name" value="ADCK1_dom"/>
</dbReference>
<organism evidence="4 5">
    <name type="scientific">Edaphochlamys debaryana</name>
    <dbReference type="NCBI Taxonomy" id="47281"/>
    <lineage>
        <taxon>Eukaryota</taxon>
        <taxon>Viridiplantae</taxon>
        <taxon>Chlorophyta</taxon>
        <taxon>core chlorophytes</taxon>
        <taxon>Chlorophyceae</taxon>
        <taxon>CS clade</taxon>
        <taxon>Chlamydomonadales</taxon>
        <taxon>Chlamydomonadales incertae sedis</taxon>
        <taxon>Edaphochlamys</taxon>
    </lineage>
</organism>
<evidence type="ECO:0000256" key="1">
    <source>
        <dbReference type="ARBA" id="ARBA00009670"/>
    </source>
</evidence>